<accession>A0ABT8G9H2</accession>
<feature type="transmembrane region" description="Helical" evidence="1">
    <location>
        <begin position="58"/>
        <end position="78"/>
    </location>
</feature>
<reference evidence="2" key="1">
    <citation type="submission" date="2023-06" db="EMBL/GenBank/DDBJ databases">
        <title>Sysu t00192.</title>
        <authorList>
            <person name="Gao L."/>
            <person name="Fang B.-Z."/>
            <person name="Li W.-J."/>
        </authorList>
    </citation>
    <scope>NUCLEOTIDE SEQUENCE</scope>
    <source>
        <strain evidence="2">SYSU T00192</strain>
    </source>
</reference>
<protein>
    <recommendedName>
        <fullName evidence="4">PH domain-containing protein</fullName>
    </recommendedName>
</protein>
<feature type="transmembrane region" description="Helical" evidence="1">
    <location>
        <begin position="180"/>
        <end position="201"/>
    </location>
</feature>
<evidence type="ECO:0000256" key="1">
    <source>
        <dbReference type="SAM" id="Phobius"/>
    </source>
</evidence>
<keyword evidence="1" id="KW-1133">Transmembrane helix</keyword>
<proteinExistence type="predicted"/>
<evidence type="ECO:0000313" key="3">
    <source>
        <dbReference type="Proteomes" id="UP001172728"/>
    </source>
</evidence>
<organism evidence="2 3">
    <name type="scientific">Demequina litoralis</name>
    <dbReference type="NCBI Taxonomy" id="3051660"/>
    <lineage>
        <taxon>Bacteria</taxon>
        <taxon>Bacillati</taxon>
        <taxon>Actinomycetota</taxon>
        <taxon>Actinomycetes</taxon>
        <taxon>Micrococcales</taxon>
        <taxon>Demequinaceae</taxon>
        <taxon>Demequina</taxon>
    </lineage>
</organism>
<comment type="caution">
    <text evidence="2">The sequence shown here is derived from an EMBL/GenBank/DDBJ whole genome shotgun (WGS) entry which is preliminary data.</text>
</comment>
<dbReference type="RefSeq" id="WP_301132871.1">
    <property type="nucleotide sequence ID" value="NZ_JAUHPW010000004.1"/>
</dbReference>
<keyword evidence="1" id="KW-0472">Membrane</keyword>
<sequence length="209" mass="22911">MTSAPSTRRTMHNRRRWIIRHRSGGRMPSMVLGTVVTLLLAAMTVAMGNNASGSWSAAYVLWLVPLWMLVGVMANIIANQGARLGDNELILEASLGRATIPLREVDEVHLGRDRLYVSVKTGAGYVYQSISLYHRAGERGLVIAGVDDMLREAGLHVQWVDSREDAKLQPRRFAAFHGPAVLATLVRPWVLAMTLLGIALFELGAAGTR</sequence>
<gene>
    <name evidence="2" type="ORF">QQX09_07225</name>
</gene>
<keyword evidence="3" id="KW-1185">Reference proteome</keyword>
<keyword evidence="1" id="KW-0812">Transmembrane</keyword>
<name>A0ABT8G9H2_9MICO</name>
<dbReference type="EMBL" id="JAUHPW010000004">
    <property type="protein sequence ID" value="MDN4475642.1"/>
    <property type="molecule type" value="Genomic_DNA"/>
</dbReference>
<evidence type="ECO:0000313" key="2">
    <source>
        <dbReference type="EMBL" id="MDN4475642.1"/>
    </source>
</evidence>
<dbReference type="Proteomes" id="UP001172728">
    <property type="component" value="Unassembled WGS sequence"/>
</dbReference>
<evidence type="ECO:0008006" key="4">
    <source>
        <dbReference type="Google" id="ProtNLM"/>
    </source>
</evidence>